<dbReference type="FunFam" id="1.25.40.10:FF:000222">
    <property type="entry name" value="SARP family transcriptional regulator"/>
    <property type="match status" value="1"/>
</dbReference>
<comment type="similarity">
    <text evidence="1">Belongs to the AfsR/DnrI/RedD regulatory family.</text>
</comment>
<dbReference type="EMBL" id="AP009493">
    <property type="protein sequence ID" value="BAG23198.1"/>
    <property type="molecule type" value="Genomic_DNA"/>
</dbReference>
<dbReference type="GO" id="GO:0000160">
    <property type="term" value="P:phosphorelay signal transduction system"/>
    <property type="evidence" value="ECO:0007669"/>
    <property type="project" value="UniProtKB-KW"/>
</dbReference>
<dbReference type="KEGG" id="sgr:SGR_6369"/>
<accession>B1W5P1</accession>
<dbReference type="PATRIC" id="fig|455632.4.peg.6529"/>
<feature type="domain" description="Bacterial transcriptional activator" evidence="6">
    <location>
        <begin position="91"/>
        <end position="236"/>
    </location>
</feature>
<evidence type="ECO:0000256" key="2">
    <source>
        <dbReference type="ARBA" id="ARBA00023012"/>
    </source>
</evidence>
<dbReference type="SUPFAM" id="SSF48452">
    <property type="entry name" value="TPR-like"/>
    <property type="match status" value="1"/>
</dbReference>
<evidence type="ECO:0000256" key="5">
    <source>
        <dbReference type="ARBA" id="ARBA00023163"/>
    </source>
</evidence>
<dbReference type="PANTHER" id="PTHR35807">
    <property type="entry name" value="TRANSCRIPTIONAL REGULATOR REDD-RELATED"/>
    <property type="match status" value="1"/>
</dbReference>
<protein>
    <submittedName>
        <fullName evidence="7">SARP-family pathway specific regulatory protein</fullName>
    </submittedName>
</protein>
<organism evidence="7 8">
    <name type="scientific">Streptomyces griseus subsp. griseus (strain JCM 4626 / CBS 651.72 / NBRC 13350 / KCC S-0626 / ISP 5235)</name>
    <dbReference type="NCBI Taxonomy" id="455632"/>
    <lineage>
        <taxon>Bacteria</taxon>
        <taxon>Bacillati</taxon>
        <taxon>Actinomycetota</taxon>
        <taxon>Actinomycetes</taxon>
        <taxon>Kitasatosporales</taxon>
        <taxon>Streptomycetaceae</taxon>
        <taxon>Streptomyces</taxon>
    </lineage>
</organism>
<evidence type="ECO:0000313" key="8">
    <source>
        <dbReference type="Proteomes" id="UP000001685"/>
    </source>
</evidence>
<proteinExistence type="inferred from homology"/>
<dbReference type="InterPro" id="IPR036388">
    <property type="entry name" value="WH-like_DNA-bd_sf"/>
</dbReference>
<dbReference type="AlphaFoldDB" id="B1W5P1"/>
<dbReference type="Gene3D" id="1.25.40.10">
    <property type="entry name" value="Tetratricopeptide repeat domain"/>
    <property type="match status" value="1"/>
</dbReference>
<keyword evidence="4" id="KW-0238">DNA-binding</keyword>
<dbReference type="GO" id="GO:0003677">
    <property type="term" value="F:DNA binding"/>
    <property type="evidence" value="ECO:0007669"/>
    <property type="project" value="UniProtKB-KW"/>
</dbReference>
<dbReference type="CDD" id="cd15831">
    <property type="entry name" value="BTAD"/>
    <property type="match status" value="1"/>
</dbReference>
<evidence type="ECO:0000256" key="3">
    <source>
        <dbReference type="ARBA" id="ARBA00023015"/>
    </source>
</evidence>
<dbReference type="RefSeq" id="WP_012381890.1">
    <property type="nucleotide sequence ID" value="NC_010572.1"/>
</dbReference>
<dbReference type="InterPro" id="IPR005158">
    <property type="entry name" value="BTAD"/>
</dbReference>
<evidence type="ECO:0000256" key="4">
    <source>
        <dbReference type="ARBA" id="ARBA00023125"/>
    </source>
</evidence>
<dbReference type="SMART" id="SM01043">
    <property type="entry name" value="BTAD"/>
    <property type="match status" value="1"/>
</dbReference>
<dbReference type="eggNOG" id="COG3629">
    <property type="taxonomic scope" value="Bacteria"/>
</dbReference>
<name>B1W5P1_STRGG</name>
<dbReference type="PANTHER" id="PTHR35807:SF1">
    <property type="entry name" value="TRANSCRIPTIONAL REGULATOR REDD"/>
    <property type="match status" value="1"/>
</dbReference>
<sequence length="365" mass="40196">MFRVLGHLDVSEEEGASGVRGLRQRAVLGYILLHHGSPVTVARLEQALWPSDAPPTGRQVVYNAVHALRRAGLPLEKRAGGYQLGVSPDRLDAVRFQMLLARGRTELASGRWEAASRVLREALSLWRGQALADLAEQGLYWREMAALDDSRLTALEYRVEAEFRMGRHRDVLGELEAVVEAEPLRERLCGQLMEALYHSGRQADALRLYRRTRTGLNEQLGLEPSPALRELEHAILNHELRPEPASPVVPAPRAPAGLPAPVSDSFAAPVSASASVRSLRTGRHAESERLVREHAGIDPDDCDEIVAAKIRWVVRRALDSGDLATVVRCGVIDLLAGVRNDETLRAGSLLLDRISQLHQAEAVSR</sequence>
<evidence type="ECO:0000256" key="1">
    <source>
        <dbReference type="ARBA" id="ARBA00005820"/>
    </source>
</evidence>
<evidence type="ECO:0000259" key="6">
    <source>
        <dbReference type="SMART" id="SM01043"/>
    </source>
</evidence>
<dbReference type="GO" id="GO:0006355">
    <property type="term" value="P:regulation of DNA-templated transcription"/>
    <property type="evidence" value="ECO:0007669"/>
    <property type="project" value="InterPro"/>
</dbReference>
<dbReference type="InterPro" id="IPR016032">
    <property type="entry name" value="Sig_transdc_resp-reg_C-effctor"/>
</dbReference>
<evidence type="ECO:0000313" key="7">
    <source>
        <dbReference type="EMBL" id="BAG23198.1"/>
    </source>
</evidence>
<dbReference type="Pfam" id="PF03704">
    <property type="entry name" value="BTAD"/>
    <property type="match status" value="1"/>
</dbReference>
<dbReference type="Proteomes" id="UP000001685">
    <property type="component" value="Chromosome"/>
</dbReference>
<reference evidence="8" key="1">
    <citation type="journal article" date="2008" name="J. Bacteriol.">
        <title>Genome sequence of the streptomycin-producing microorganism Streptomyces griseus IFO 13350.</title>
        <authorList>
            <person name="Ohnishi Y."/>
            <person name="Ishikawa J."/>
            <person name="Hara H."/>
            <person name="Suzuki H."/>
            <person name="Ikenoya M."/>
            <person name="Ikeda H."/>
            <person name="Yamashita A."/>
            <person name="Hattori M."/>
            <person name="Horinouchi S."/>
        </authorList>
    </citation>
    <scope>NUCLEOTIDE SEQUENCE [LARGE SCALE GENOMIC DNA]</scope>
    <source>
        <strain evidence="8">JCM 4626 / NBRC 13350</strain>
    </source>
</reference>
<dbReference type="HOGENOM" id="CLU_004665_0_0_11"/>
<gene>
    <name evidence="7" type="ordered locus">SGR_6369</name>
</gene>
<keyword evidence="3" id="KW-0805">Transcription regulation</keyword>
<dbReference type="InterPro" id="IPR011990">
    <property type="entry name" value="TPR-like_helical_dom_sf"/>
</dbReference>
<dbReference type="SUPFAM" id="SSF46894">
    <property type="entry name" value="C-terminal effector domain of the bipartite response regulators"/>
    <property type="match status" value="1"/>
</dbReference>
<keyword evidence="2" id="KW-0902">Two-component regulatory system</keyword>
<dbReference type="InterPro" id="IPR051677">
    <property type="entry name" value="AfsR-DnrI-RedD_regulator"/>
</dbReference>
<dbReference type="Gene3D" id="1.10.10.10">
    <property type="entry name" value="Winged helix-like DNA-binding domain superfamily/Winged helix DNA-binding domain"/>
    <property type="match status" value="1"/>
</dbReference>
<keyword evidence="5" id="KW-0804">Transcription</keyword>